<name>A0A5B7JQF1_PORTR</name>
<evidence type="ECO:0000256" key="1">
    <source>
        <dbReference type="SAM" id="MobiDB-lite"/>
    </source>
</evidence>
<keyword evidence="3" id="KW-1185">Reference proteome</keyword>
<dbReference type="AlphaFoldDB" id="A0A5B7JQF1"/>
<feature type="region of interest" description="Disordered" evidence="1">
    <location>
        <begin position="1"/>
        <end position="20"/>
    </location>
</feature>
<protein>
    <submittedName>
        <fullName evidence="2">Uncharacterized protein</fullName>
    </submittedName>
</protein>
<comment type="caution">
    <text evidence="2">The sequence shown here is derived from an EMBL/GenBank/DDBJ whole genome shotgun (WGS) entry which is preliminary data.</text>
</comment>
<evidence type="ECO:0000313" key="3">
    <source>
        <dbReference type="Proteomes" id="UP000324222"/>
    </source>
</evidence>
<gene>
    <name evidence="2" type="ORF">E2C01_090554</name>
</gene>
<proteinExistence type="predicted"/>
<sequence length="122" mass="13438">MTVRAARWAGRVGSGQGDRVGPEAADVRGAVWVNLSLDYHNGSIIIRPPSRALPKLLLITPSLLRTHQNSPQTDKPLFVFGRWFEAFPVLGVKRATVSTSHLMRETLRDNTAQSANCEECVT</sequence>
<dbReference type="Proteomes" id="UP000324222">
    <property type="component" value="Unassembled WGS sequence"/>
</dbReference>
<reference evidence="2 3" key="1">
    <citation type="submission" date="2019-05" db="EMBL/GenBank/DDBJ databases">
        <title>Another draft genome of Portunus trituberculatus and its Hox gene families provides insights of decapod evolution.</title>
        <authorList>
            <person name="Jeong J.-H."/>
            <person name="Song I."/>
            <person name="Kim S."/>
            <person name="Choi T."/>
            <person name="Kim D."/>
            <person name="Ryu S."/>
            <person name="Kim W."/>
        </authorList>
    </citation>
    <scope>NUCLEOTIDE SEQUENCE [LARGE SCALE GENOMIC DNA]</scope>
    <source>
        <tissue evidence="2">Muscle</tissue>
    </source>
</reference>
<organism evidence="2 3">
    <name type="scientific">Portunus trituberculatus</name>
    <name type="common">Swimming crab</name>
    <name type="synonym">Neptunus trituberculatus</name>
    <dbReference type="NCBI Taxonomy" id="210409"/>
    <lineage>
        <taxon>Eukaryota</taxon>
        <taxon>Metazoa</taxon>
        <taxon>Ecdysozoa</taxon>
        <taxon>Arthropoda</taxon>
        <taxon>Crustacea</taxon>
        <taxon>Multicrustacea</taxon>
        <taxon>Malacostraca</taxon>
        <taxon>Eumalacostraca</taxon>
        <taxon>Eucarida</taxon>
        <taxon>Decapoda</taxon>
        <taxon>Pleocyemata</taxon>
        <taxon>Brachyura</taxon>
        <taxon>Eubrachyura</taxon>
        <taxon>Portunoidea</taxon>
        <taxon>Portunidae</taxon>
        <taxon>Portuninae</taxon>
        <taxon>Portunus</taxon>
    </lineage>
</organism>
<evidence type="ECO:0000313" key="2">
    <source>
        <dbReference type="EMBL" id="MPC95347.1"/>
    </source>
</evidence>
<dbReference type="EMBL" id="VSRR010101881">
    <property type="protein sequence ID" value="MPC95347.1"/>
    <property type="molecule type" value="Genomic_DNA"/>
</dbReference>
<accession>A0A5B7JQF1</accession>